<dbReference type="InterPro" id="IPR050709">
    <property type="entry name" value="Biotin_Carboxyl_Carrier/Decarb"/>
</dbReference>
<dbReference type="PANTHER" id="PTHR45266:SF3">
    <property type="entry name" value="OXALOACETATE DECARBOXYLASE ALPHA CHAIN"/>
    <property type="match status" value="1"/>
</dbReference>
<dbReference type="InterPro" id="IPR001882">
    <property type="entry name" value="Biotin_BS"/>
</dbReference>
<comment type="caution">
    <text evidence="3">The sequence shown here is derived from an EMBL/GenBank/DDBJ whole genome shotgun (WGS) entry which is preliminary data.</text>
</comment>
<keyword evidence="1" id="KW-0092">Biotin</keyword>
<dbReference type="PROSITE" id="PS00188">
    <property type="entry name" value="BIOTIN"/>
    <property type="match status" value="1"/>
</dbReference>
<dbReference type="InterPro" id="IPR000089">
    <property type="entry name" value="Biotin_lipoyl"/>
</dbReference>
<dbReference type="EMBL" id="VWPK01000049">
    <property type="protein sequence ID" value="KAA5609516.1"/>
    <property type="molecule type" value="Genomic_DNA"/>
</dbReference>
<organism evidence="3 4">
    <name type="scientific">Rhodovastum atsumiense</name>
    <dbReference type="NCBI Taxonomy" id="504468"/>
    <lineage>
        <taxon>Bacteria</taxon>
        <taxon>Pseudomonadati</taxon>
        <taxon>Pseudomonadota</taxon>
        <taxon>Alphaproteobacteria</taxon>
        <taxon>Acetobacterales</taxon>
        <taxon>Acetobacteraceae</taxon>
        <taxon>Rhodovastum</taxon>
    </lineage>
</organism>
<proteinExistence type="predicted"/>
<gene>
    <name evidence="3" type="ORF">F1189_24000</name>
</gene>
<dbReference type="Proteomes" id="UP000325255">
    <property type="component" value="Unassembled WGS sequence"/>
</dbReference>
<dbReference type="InterPro" id="IPR011053">
    <property type="entry name" value="Single_hybrid_motif"/>
</dbReference>
<reference evidence="3 4" key="1">
    <citation type="submission" date="2019-09" db="EMBL/GenBank/DDBJ databases">
        <title>Genome sequence of Rhodovastum atsumiense, a diverse member of the Acetobacteraceae family of non-sulfur purple photosynthetic bacteria.</title>
        <authorList>
            <person name="Meyer T."/>
            <person name="Kyndt J."/>
        </authorList>
    </citation>
    <scope>NUCLEOTIDE SEQUENCE [LARGE SCALE GENOMIC DNA]</scope>
    <source>
        <strain evidence="3 4">DSM 21279</strain>
    </source>
</reference>
<feature type="domain" description="Lipoyl-binding" evidence="2">
    <location>
        <begin position="60"/>
        <end position="136"/>
    </location>
</feature>
<dbReference type="SUPFAM" id="SSF51230">
    <property type="entry name" value="Single hybrid motif"/>
    <property type="match status" value="1"/>
</dbReference>
<dbReference type="Gene3D" id="2.40.50.100">
    <property type="match status" value="1"/>
</dbReference>
<evidence type="ECO:0000256" key="1">
    <source>
        <dbReference type="ARBA" id="ARBA00023267"/>
    </source>
</evidence>
<dbReference type="RefSeq" id="WP_150043596.1">
    <property type="nucleotide sequence ID" value="NZ_OW485601.1"/>
</dbReference>
<evidence type="ECO:0000313" key="3">
    <source>
        <dbReference type="EMBL" id="KAA5609516.1"/>
    </source>
</evidence>
<dbReference type="OrthoDB" id="163546at2"/>
<dbReference type="PANTHER" id="PTHR45266">
    <property type="entry name" value="OXALOACETATE DECARBOXYLASE ALPHA CHAIN"/>
    <property type="match status" value="1"/>
</dbReference>
<evidence type="ECO:0000313" key="4">
    <source>
        <dbReference type="Proteomes" id="UP000325255"/>
    </source>
</evidence>
<accession>A0A5M6IMP0</accession>
<evidence type="ECO:0000259" key="2">
    <source>
        <dbReference type="PROSITE" id="PS50968"/>
    </source>
</evidence>
<name>A0A5M6IMP0_9PROT</name>
<dbReference type="CDD" id="cd06850">
    <property type="entry name" value="biotinyl_domain"/>
    <property type="match status" value="1"/>
</dbReference>
<dbReference type="AlphaFoldDB" id="A0A5M6IMP0"/>
<protein>
    <submittedName>
        <fullName evidence="3">Biotin/lipoyl-binding protein</fullName>
    </submittedName>
</protein>
<sequence length="136" mass="13364">MQRTFRITVDGRSYNVVVEDLTAPAQPGAPQPASAPAASVVPAAAPSAAAPAPAAASPVAVLEGGGAGAEVAPLAGVVVAIDAHVGQAVKPGDRIATIEAMKMKTFVLAKNSGTVTTIAVKPNDSVETGQVLMTLG</sequence>
<dbReference type="PROSITE" id="PS50968">
    <property type="entry name" value="BIOTINYL_LIPOYL"/>
    <property type="match status" value="1"/>
</dbReference>
<keyword evidence="4" id="KW-1185">Reference proteome</keyword>
<dbReference type="Pfam" id="PF00364">
    <property type="entry name" value="Biotin_lipoyl"/>
    <property type="match status" value="1"/>
</dbReference>